<keyword evidence="1" id="KW-0479">Metal-binding</keyword>
<dbReference type="SUPFAM" id="SSF144232">
    <property type="entry name" value="HIT/MYND zinc finger-like"/>
    <property type="match status" value="1"/>
</dbReference>
<dbReference type="AlphaFoldDB" id="A0A9P5PC57"/>
<keyword evidence="3" id="KW-0862">Zinc</keyword>
<keyword evidence="7" id="KW-1185">Reference proteome</keyword>
<dbReference type="Gene3D" id="6.10.140.2220">
    <property type="match status" value="1"/>
</dbReference>
<accession>A0A9P5PC57</accession>
<evidence type="ECO:0000256" key="4">
    <source>
        <dbReference type="PROSITE-ProRule" id="PRU00134"/>
    </source>
</evidence>
<evidence type="ECO:0000259" key="5">
    <source>
        <dbReference type="PROSITE" id="PS50865"/>
    </source>
</evidence>
<sequence>MSQQVFSFITKAQIAYHSGKYLESSENYQKAIKKILKDERVGAKIPPSGVVPSNDPREVLPYCWALFTHLFKDKNAMKFVNQASDPEGYKLLNLFRVGNTHPSHARFRSEEDKILFKGIQIVATVVIGIVVWDKRDRATAAKRYREAIDLAKTHEVFNCLGDSYGEAPNAGAPGKEQLPYPYTRYEADGTLTMVENHVVATDCCAHCGKRDVKLSRCSKCMKVPYCGLDCQKADWKYVFCPLSSRIVAELSFHPESTRLLSALRRNENVFVTTTSYMQ</sequence>
<dbReference type="PROSITE" id="PS50865">
    <property type="entry name" value="ZF_MYND_2"/>
    <property type="match status" value="1"/>
</dbReference>
<dbReference type="Pfam" id="PF01753">
    <property type="entry name" value="zf-MYND"/>
    <property type="match status" value="1"/>
</dbReference>
<feature type="domain" description="MYND-type" evidence="5">
    <location>
        <begin position="204"/>
        <end position="257"/>
    </location>
</feature>
<dbReference type="EMBL" id="JADNRY010000174">
    <property type="protein sequence ID" value="KAF9062376.1"/>
    <property type="molecule type" value="Genomic_DNA"/>
</dbReference>
<evidence type="ECO:0000256" key="3">
    <source>
        <dbReference type="ARBA" id="ARBA00022833"/>
    </source>
</evidence>
<dbReference type="InterPro" id="IPR002893">
    <property type="entry name" value="Znf_MYND"/>
</dbReference>
<name>A0A9P5PC57_9AGAR</name>
<evidence type="ECO:0000313" key="7">
    <source>
        <dbReference type="Proteomes" id="UP000772434"/>
    </source>
</evidence>
<keyword evidence="2 4" id="KW-0863">Zinc-finger</keyword>
<evidence type="ECO:0000256" key="2">
    <source>
        <dbReference type="ARBA" id="ARBA00022771"/>
    </source>
</evidence>
<proteinExistence type="predicted"/>
<evidence type="ECO:0000313" key="6">
    <source>
        <dbReference type="EMBL" id="KAF9062376.1"/>
    </source>
</evidence>
<reference evidence="6" key="1">
    <citation type="submission" date="2020-11" db="EMBL/GenBank/DDBJ databases">
        <authorList>
            <consortium name="DOE Joint Genome Institute"/>
            <person name="Ahrendt S."/>
            <person name="Riley R."/>
            <person name="Andreopoulos W."/>
            <person name="Labutti K."/>
            <person name="Pangilinan J."/>
            <person name="Ruiz-Duenas F.J."/>
            <person name="Barrasa J.M."/>
            <person name="Sanchez-Garcia M."/>
            <person name="Camarero S."/>
            <person name="Miyauchi S."/>
            <person name="Serrano A."/>
            <person name="Linde D."/>
            <person name="Babiker R."/>
            <person name="Drula E."/>
            <person name="Ayuso-Fernandez I."/>
            <person name="Pacheco R."/>
            <person name="Padilla G."/>
            <person name="Ferreira P."/>
            <person name="Barriuso J."/>
            <person name="Kellner H."/>
            <person name="Castanera R."/>
            <person name="Alfaro M."/>
            <person name="Ramirez L."/>
            <person name="Pisabarro A.G."/>
            <person name="Kuo A."/>
            <person name="Tritt A."/>
            <person name="Lipzen A."/>
            <person name="He G."/>
            <person name="Yan M."/>
            <person name="Ng V."/>
            <person name="Cullen D."/>
            <person name="Martin F."/>
            <person name="Rosso M.-N."/>
            <person name="Henrissat B."/>
            <person name="Hibbett D."/>
            <person name="Martinez A.T."/>
            <person name="Grigoriev I.V."/>
        </authorList>
    </citation>
    <scope>NUCLEOTIDE SEQUENCE</scope>
    <source>
        <strain evidence="6">AH 40177</strain>
    </source>
</reference>
<gene>
    <name evidence="6" type="ORF">BDP27DRAFT_1483303</name>
</gene>
<evidence type="ECO:0000256" key="1">
    <source>
        <dbReference type="ARBA" id="ARBA00022723"/>
    </source>
</evidence>
<dbReference type="GO" id="GO:0008270">
    <property type="term" value="F:zinc ion binding"/>
    <property type="evidence" value="ECO:0007669"/>
    <property type="project" value="UniProtKB-KW"/>
</dbReference>
<protein>
    <recommendedName>
        <fullName evidence="5">MYND-type domain-containing protein</fullName>
    </recommendedName>
</protein>
<dbReference type="Proteomes" id="UP000772434">
    <property type="component" value="Unassembled WGS sequence"/>
</dbReference>
<organism evidence="6 7">
    <name type="scientific">Rhodocollybia butyracea</name>
    <dbReference type="NCBI Taxonomy" id="206335"/>
    <lineage>
        <taxon>Eukaryota</taxon>
        <taxon>Fungi</taxon>
        <taxon>Dikarya</taxon>
        <taxon>Basidiomycota</taxon>
        <taxon>Agaricomycotina</taxon>
        <taxon>Agaricomycetes</taxon>
        <taxon>Agaricomycetidae</taxon>
        <taxon>Agaricales</taxon>
        <taxon>Marasmiineae</taxon>
        <taxon>Omphalotaceae</taxon>
        <taxon>Rhodocollybia</taxon>
    </lineage>
</organism>
<dbReference type="OrthoDB" id="341421at2759"/>
<comment type="caution">
    <text evidence="6">The sequence shown here is derived from an EMBL/GenBank/DDBJ whole genome shotgun (WGS) entry which is preliminary data.</text>
</comment>